<dbReference type="AlphaFoldDB" id="A0A225DWX7"/>
<dbReference type="PANTHER" id="PTHR10755">
    <property type="entry name" value="COPROPORPHYRINOGEN III OXIDASE, MITOCHONDRIAL"/>
    <property type="match status" value="1"/>
</dbReference>
<evidence type="ECO:0000256" key="3">
    <source>
        <dbReference type="ARBA" id="ARBA00011738"/>
    </source>
</evidence>
<feature type="compositionally biased region" description="Low complexity" evidence="8">
    <location>
        <begin position="326"/>
        <end position="364"/>
    </location>
</feature>
<dbReference type="GO" id="GO:0005737">
    <property type="term" value="C:cytoplasm"/>
    <property type="evidence" value="ECO:0007669"/>
    <property type="project" value="TreeGrafter"/>
</dbReference>
<dbReference type="PANTHER" id="PTHR10755:SF0">
    <property type="entry name" value="OXYGEN-DEPENDENT COPROPORPHYRINOGEN-III OXIDASE, MITOCHONDRIAL"/>
    <property type="match status" value="1"/>
</dbReference>
<gene>
    <name evidence="9" type="ORF">FRUB_02587</name>
</gene>
<evidence type="ECO:0000256" key="6">
    <source>
        <dbReference type="ARBA" id="ARBA00023133"/>
    </source>
</evidence>
<keyword evidence="10" id="KW-1185">Reference proteome</keyword>
<sequence length="364" mass="39172">MDESVSRTDVGNLVRTVLRRSLPSAGPVAPAAVVARPGRTVKEGGGVSSRRCDAIIWNWASHYTQSTTIRTFGGESYAAMPWSDIVVSPIMTCGGRNTTRRTRKKGECRAGIRPEIKCYDWTRNSFKMVTHCICDRHFFAPAERKSDVSASVLLRDGRNLGWPEADARPGSAPEFSVSQAESCFSGRENMPPVSGLPRAPPAFADRSVPLMQSAAGRLLGVTAFGLIPTRRFAPFCPETLSMTMHDRAVEYFRGLQDRICAGVEGIDGAAKFRQDEWTRPGGGGGRSRVIEGGGVFEKAGVNFSEVHGDFTPSSPSRSRGTASGFRRPASRSSCTRAARSCRPSTRTSGCSRTAARRGSAAGAT</sequence>
<dbReference type="EC" id="1.3.3.3" evidence="4"/>
<evidence type="ECO:0000256" key="4">
    <source>
        <dbReference type="ARBA" id="ARBA00012869"/>
    </source>
</evidence>
<comment type="similarity">
    <text evidence="2">Belongs to the aerobic coproporphyrinogen-III oxidase family.</text>
</comment>
<dbReference type="Gene3D" id="3.40.1500.10">
    <property type="entry name" value="Coproporphyrinogen III oxidase, aerobic"/>
    <property type="match status" value="1"/>
</dbReference>
<evidence type="ECO:0000313" key="9">
    <source>
        <dbReference type="EMBL" id="OWK42988.1"/>
    </source>
</evidence>
<evidence type="ECO:0000256" key="2">
    <source>
        <dbReference type="ARBA" id="ARBA00010644"/>
    </source>
</evidence>
<evidence type="ECO:0000256" key="1">
    <source>
        <dbReference type="ARBA" id="ARBA00005168"/>
    </source>
</evidence>
<comment type="caution">
    <text evidence="9">The sequence shown here is derived from an EMBL/GenBank/DDBJ whole genome shotgun (WGS) entry which is preliminary data.</text>
</comment>
<reference evidence="10" key="1">
    <citation type="submission" date="2017-06" db="EMBL/GenBank/DDBJ databases">
        <title>Genome analysis of Fimbriiglobus ruber SP5, the first member of the order Planctomycetales with confirmed chitinolytic capability.</title>
        <authorList>
            <person name="Ravin N.V."/>
            <person name="Rakitin A.L."/>
            <person name="Ivanova A.A."/>
            <person name="Beletsky A.V."/>
            <person name="Kulichevskaya I.S."/>
            <person name="Mardanov A.V."/>
            <person name="Dedysh S.N."/>
        </authorList>
    </citation>
    <scope>NUCLEOTIDE SEQUENCE [LARGE SCALE GENOMIC DNA]</scope>
    <source>
        <strain evidence="10">SP5</strain>
    </source>
</reference>
<keyword evidence="6" id="KW-0350">Heme biosynthesis</keyword>
<feature type="compositionally biased region" description="Polar residues" evidence="8">
    <location>
        <begin position="311"/>
        <end position="321"/>
    </location>
</feature>
<evidence type="ECO:0000256" key="5">
    <source>
        <dbReference type="ARBA" id="ARBA00023002"/>
    </source>
</evidence>
<comment type="subunit">
    <text evidence="3">Homodimer.</text>
</comment>
<protein>
    <recommendedName>
        <fullName evidence="4">coproporphyrinogen oxidase</fullName>
        <ecNumber evidence="4">1.3.3.3</ecNumber>
    </recommendedName>
</protein>
<proteinExistence type="inferred from homology"/>
<keyword evidence="7" id="KW-0627">Porphyrin biosynthesis</keyword>
<accession>A0A225DWX7</accession>
<dbReference type="PRINTS" id="PR00073">
    <property type="entry name" value="COPRGNOXDASE"/>
</dbReference>
<evidence type="ECO:0000256" key="8">
    <source>
        <dbReference type="SAM" id="MobiDB-lite"/>
    </source>
</evidence>
<dbReference type="Pfam" id="PF01218">
    <property type="entry name" value="Coprogen_oxidas"/>
    <property type="match status" value="1"/>
</dbReference>
<comment type="pathway">
    <text evidence="1">Porphyrin-containing compound metabolism; protoporphyrin-IX biosynthesis; protoporphyrinogen-IX from coproporphyrinogen-III (O2 route): step 1/1.</text>
</comment>
<evidence type="ECO:0000313" key="10">
    <source>
        <dbReference type="Proteomes" id="UP000214646"/>
    </source>
</evidence>
<dbReference type="GO" id="GO:0006782">
    <property type="term" value="P:protoporphyrinogen IX biosynthetic process"/>
    <property type="evidence" value="ECO:0007669"/>
    <property type="project" value="TreeGrafter"/>
</dbReference>
<keyword evidence="5" id="KW-0560">Oxidoreductase</keyword>
<dbReference type="EMBL" id="NIDE01000004">
    <property type="protein sequence ID" value="OWK42988.1"/>
    <property type="molecule type" value="Genomic_DNA"/>
</dbReference>
<organism evidence="9 10">
    <name type="scientific">Fimbriiglobus ruber</name>
    <dbReference type="NCBI Taxonomy" id="1908690"/>
    <lineage>
        <taxon>Bacteria</taxon>
        <taxon>Pseudomonadati</taxon>
        <taxon>Planctomycetota</taxon>
        <taxon>Planctomycetia</taxon>
        <taxon>Gemmatales</taxon>
        <taxon>Gemmataceae</taxon>
        <taxon>Fimbriiglobus</taxon>
    </lineage>
</organism>
<name>A0A225DWX7_9BACT</name>
<dbReference type="SUPFAM" id="SSF102886">
    <property type="entry name" value="Coproporphyrinogen III oxidase"/>
    <property type="match status" value="1"/>
</dbReference>
<dbReference type="InterPro" id="IPR001260">
    <property type="entry name" value="Coprogen_oxidase_aer"/>
</dbReference>
<dbReference type="InterPro" id="IPR036406">
    <property type="entry name" value="Coprogen_oxidase_aer_sf"/>
</dbReference>
<evidence type="ECO:0000256" key="7">
    <source>
        <dbReference type="ARBA" id="ARBA00023244"/>
    </source>
</evidence>
<feature type="region of interest" description="Disordered" evidence="8">
    <location>
        <begin position="306"/>
        <end position="364"/>
    </location>
</feature>
<dbReference type="GO" id="GO:0004109">
    <property type="term" value="F:coproporphyrinogen oxidase activity"/>
    <property type="evidence" value="ECO:0007669"/>
    <property type="project" value="UniProtKB-EC"/>
</dbReference>
<dbReference type="Proteomes" id="UP000214646">
    <property type="component" value="Unassembled WGS sequence"/>
</dbReference>